<protein>
    <recommendedName>
        <fullName evidence="5">Multiple sugar ABC transporter</fullName>
    </recommendedName>
</protein>
<evidence type="ECO:0000256" key="1">
    <source>
        <dbReference type="SAM" id="MobiDB-lite"/>
    </source>
</evidence>
<proteinExistence type="predicted"/>
<dbReference type="PANTHER" id="PTHR43649:SF17">
    <property type="entry name" value="ABC TRANSPORTER SOLUTE BINDING PROTEIN-SUGAR TRANSPORT"/>
    <property type="match status" value="1"/>
</dbReference>
<dbReference type="InterPro" id="IPR050490">
    <property type="entry name" value="Bact_solute-bd_prot1"/>
</dbReference>
<sequence>MTIRKKHSIVTIMLVMLMILSGCSGNDAGSKANDGKTNTASNTASKNAAGTDTSDDVNLVFYLLGEAPAGMDAVVKELNKKMKADINSTVEFRYIGWGDLASKYPLVLAAGEDVDLIYSANWAYYNQEAAKGAFRELTKEDLQKFMPLHHKATPEKAWKEAEVNGKIFMVPTATPDQKVPVTLIRGDLRKKYGVPEIKKFSDLEPYLDAIKKNEKGMIPINMDSQYDYGKVFTNLQNEMGPASVDAVLVTNGWTGTATEWDDPEYKVHSIFEPYMLESYKGAAKIAKSWYDNGYLNKNAISNTVRSKDAFEQGKSAVGIGNSNDIQSTLAKADEMVGRLKLSRTCPKRALTQWTLILTMV</sequence>
<dbReference type="SUPFAM" id="SSF53850">
    <property type="entry name" value="Periplasmic binding protein-like II"/>
    <property type="match status" value="1"/>
</dbReference>
<keyword evidence="4" id="KW-1185">Reference proteome</keyword>
<organism evidence="3 4">
    <name type="scientific">Paenibacillus pini JCM 16418</name>
    <dbReference type="NCBI Taxonomy" id="1236976"/>
    <lineage>
        <taxon>Bacteria</taxon>
        <taxon>Bacillati</taxon>
        <taxon>Bacillota</taxon>
        <taxon>Bacilli</taxon>
        <taxon>Bacillales</taxon>
        <taxon>Paenibacillaceae</taxon>
        <taxon>Paenibacillus</taxon>
    </lineage>
</organism>
<dbReference type="AlphaFoldDB" id="W7YDA8"/>
<dbReference type="Proteomes" id="UP000019364">
    <property type="component" value="Unassembled WGS sequence"/>
</dbReference>
<dbReference type="Gene3D" id="3.40.190.10">
    <property type="entry name" value="Periplasmic binding protein-like II"/>
    <property type="match status" value="2"/>
</dbReference>
<dbReference type="STRING" id="1236976.JCM16418_3015"/>
<name>W7YDA8_9BACL</name>
<dbReference type="RefSeq" id="WP_052020269.1">
    <property type="nucleotide sequence ID" value="NZ_BAVZ01000008.1"/>
</dbReference>
<dbReference type="OrthoDB" id="1988587at2"/>
<feature type="region of interest" description="Disordered" evidence="1">
    <location>
        <begin position="30"/>
        <end position="51"/>
    </location>
</feature>
<feature type="chain" id="PRO_5038610581" description="Multiple sugar ABC transporter" evidence="2">
    <location>
        <begin position="29"/>
        <end position="360"/>
    </location>
</feature>
<evidence type="ECO:0000313" key="4">
    <source>
        <dbReference type="Proteomes" id="UP000019364"/>
    </source>
</evidence>
<dbReference type="PROSITE" id="PS51257">
    <property type="entry name" value="PROKAR_LIPOPROTEIN"/>
    <property type="match status" value="1"/>
</dbReference>
<feature type="signal peptide" evidence="2">
    <location>
        <begin position="1"/>
        <end position="28"/>
    </location>
</feature>
<gene>
    <name evidence="3" type="ORF">JCM16418_3015</name>
</gene>
<evidence type="ECO:0008006" key="5">
    <source>
        <dbReference type="Google" id="ProtNLM"/>
    </source>
</evidence>
<reference evidence="3 4" key="1">
    <citation type="journal article" date="2014" name="Genome Announc.">
        <title>Draft Genome Sequence of Paenibacillus pini JCM 16418T, Isolated from the Rhizosphere of Pine Tree.</title>
        <authorList>
            <person name="Yuki M."/>
            <person name="Oshima K."/>
            <person name="Suda W."/>
            <person name="Oshida Y."/>
            <person name="Kitamura K."/>
            <person name="Iida Y."/>
            <person name="Hattori M."/>
            <person name="Ohkuma M."/>
        </authorList>
    </citation>
    <scope>NUCLEOTIDE SEQUENCE [LARGE SCALE GENOMIC DNA]</scope>
    <source>
        <strain evidence="3 4">JCM 16418</strain>
    </source>
</reference>
<evidence type="ECO:0000313" key="3">
    <source>
        <dbReference type="EMBL" id="GAF08905.1"/>
    </source>
</evidence>
<accession>W7YDA8</accession>
<dbReference type="PANTHER" id="PTHR43649">
    <property type="entry name" value="ARABINOSE-BINDING PROTEIN-RELATED"/>
    <property type="match status" value="1"/>
</dbReference>
<feature type="compositionally biased region" description="Low complexity" evidence="1">
    <location>
        <begin position="36"/>
        <end position="49"/>
    </location>
</feature>
<comment type="caution">
    <text evidence="3">The sequence shown here is derived from an EMBL/GenBank/DDBJ whole genome shotgun (WGS) entry which is preliminary data.</text>
</comment>
<keyword evidence="2" id="KW-0732">Signal</keyword>
<dbReference type="eggNOG" id="COG1653">
    <property type="taxonomic scope" value="Bacteria"/>
</dbReference>
<evidence type="ECO:0000256" key="2">
    <source>
        <dbReference type="SAM" id="SignalP"/>
    </source>
</evidence>
<dbReference type="EMBL" id="BAVZ01000008">
    <property type="protein sequence ID" value="GAF08905.1"/>
    <property type="molecule type" value="Genomic_DNA"/>
</dbReference>